<evidence type="ECO:0000256" key="5">
    <source>
        <dbReference type="ARBA" id="ARBA00022833"/>
    </source>
</evidence>
<dbReference type="Pfam" id="PF00194">
    <property type="entry name" value="Carb_anhydrase"/>
    <property type="match status" value="1"/>
</dbReference>
<dbReference type="GO" id="GO:0005737">
    <property type="term" value="C:cytoplasm"/>
    <property type="evidence" value="ECO:0007669"/>
    <property type="project" value="TreeGrafter"/>
</dbReference>
<evidence type="ECO:0000256" key="2">
    <source>
        <dbReference type="ARBA" id="ARBA00010718"/>
    </source>
</evidence>
<dbReference type="InterPro" id="IPR023561">
    <property type="entry name" value="Carbonic_anhydrase_a-class"/>
</dbReference>
<dbReference type="PANTHER" id="PTHR18952">
    <property type="entry name" value="CARBONIC ANHYDRASE"/>
    <property type="match status" value="1"/>
</dbReference>
<organism evidence="9 10">
    <name type="scientific">Haemaphysalis longicornis</name>
    <name type="common">Bush tick</name>
    <dbReference type="NCBI Taxonomy" id="44386"/>
    <lineage>
        <taxon>Eukaryota</taxon>
        <taxon>Metazoa</taxon>
        <taxon>Ecdysozoa</taxon>
        <taxon>Arthropoda</taxon>
        <taxon>Chelicerata</taxon>
        <taxon>Arachnida</taxon>
        <taxon>Acari</taxon>
        <taxon>Parasitiformes</taxon>
        <taxon>Ixodida</taxon>
        <taxon>Ixodoidea</taxon>
        <taxon>Ixodidae</taxon>
        <taxon>Haemaphysalinae</taxon>
        <taxon>Haemaphysalis</taxon>
    </lineage>
</organism>
<evidence type="ECO:0000256" key="6">
    <source>
        <dbReference type="ARBA" id="ARBA00023239"/>
    </source>
</evidence>
<dbReference type="GO" id="GO:0004089">
    <property type="term" value="F:carbonate dehydratase activity"/>
    <property type="evidence" value="ECO:0007669"/>
    <property type="project" value="UniProtKB-EC"/>
</dbReference>
<comment type="caution">
    <text evidence="9">The sequence shown here is derived from an EMBL/GenBank/DDBJ whole genome shotgun (WGS) entry which is preliminary data.</text>
</comment>
<evidence type="ECO:0000313" key="9">
    <source>
        <dbReference type="EMBL" id="KAH9373561.1"/>
    </source>
</evidence>
<dbReference type="OMA" id="RTNINTH"/>
<comment type="cofactor">
    <cofactor evidence="1">
        <name>Zn(2+)</name>
        <dbReference type="ChEBI" id="CHEBI:29105"/>
    </cofactor>
</comment>
<keyword evidence="5" id="KW-0862">Zinc</keyword>
<evidence type="ECO:0000313" key="10">
    <source>
        <dbReference type="Proteomes" id="UP000821853"/>
    </source>
</evidence>
<gene>
    <name evidence="9" type="ORF">HPB48_014842</name>
</gene>
<proteinExistence type="inferred from homology"/>
<dbReference type="EMBL" id="JABSTR010000006">
    <property type="protein sequence ID" value="KAH9373561.1"/>
    <property type="molecule type" value="Genomic_DNA"/>
</dbReference>
<dbReference type="PROSITE" id="PS51144">
    <property type="entry name" value="ALPHA_CA_2"/>
    <property type="match status" value="1"/>
</dbReference>
<reference evidence="9 10" key="1">
    <citation type="journal article" date="2020" name="Cell">
        <title>Large-Scale Comparative Analyses of Tick Genomes Elucidate Their Genetic Diversity and Vector Capacities.</title>
        <authorList>
            <consortium name="Tick Genome and Microbiome Consortium (TIGMIC)"/>
            <person name="Jia N."/>
            <person name="Wang J."/>
            <person name="Shi W."/>
            <person name="Du L."/>
            <person name="Sun Y."/>
            <person name="Zhan W."/>
            <person name="Jiang J.F."/>
            <person name="Wang Q."/>
            <person name="Zhang B."/>
            <person name="Ji P."/>
            <person name="Bell-Sakyi L."/>
            <person name="Cui X.M."/>
            <person name="Yuan T.T."/>
            <person name="Jiang B.G."/>
            <person name="Yang W.F."/>
            <person name="Lam T.T."/>
            <person name="Chang Q.C."/>
            <person name="Ding S.J."/>
            <person name="Wang X.J."/>
            <person name="Zhu J.G."/>
            <person name="Ruan X.D."/>
            <person name="Zhao L."/>
            <person name="Wei J.T."/>
            <person name="Ye R.Z."/>
            <person name="Que T.C."/>
            <person name="Du C.H."/>
            <person name="Zhou Y.H."/>
            <person name="Cheng J.X."/>
            <person name="Dai P.F."/>
            <person name="Guo W.B."/>
            <person name="Han X.H."/>
            <person name="Huang E.J."/>
            <person name="Li L.F."/>
            <person name="Wei W."/>
            <person name="Gao Y.C."/>
            <person name="Liu J.Z."/>
            <person name="Shao H.Z."/>
            <person name="Wang X."/>
            <person name="Wang C.C."/>
            <person name="Yang T.C."/>
            <person name="Huo Q.B."/>
            <person name="Li W."/>
            <person name="Chen H.Y."/>
            <person name="Chen S.E."/>
            <person name="Zhou L.G."/>
            <person name="Ni X.B."/>
            <person name="Tian J.H."/>
            <person name="Sheng Y."/>
            <person name="Liu T."/>
            <person name="Pan Y.S."/>
            <person name="Xia L.Y."/>
            <person name="Li J."/>
            <person name="Zhao F."/>
            <person name="Cao W.C."/>
        </authorList>
    </citation>
    <scope>NUCLEOTIDE SEQUENCE [LARGE SCALE GENOMIC DNA]</scope>
    <source>
        <strain evidence="9">HaeL-2018</strain>
    </source>
</reference>
<evidence type="ECO:0000259" key="8">
    <source>
        <dbReference type="PROSITE" id="PS51144"/>
    </source>
</evidence>
<dbReference type="AlphaFoldDB" id="A0A9J6GFI9"/>
<sequence>MDPLKPVAVKSVSIQDLLPDTDSYMTYEGSSTTPGCEETVTWILMNRPLYMTRQQLFATRKLMQGDAFHPKAPLGNNFRPTQPLHGRVVRTNIDIRSDLRPSKRRKKLKTLAAARASPVLCERRDGAR</sequence>
<name>A0A9J6GFI9_HAELO</name>
<protein>
    <recommendedName>
        <fullName evidence="3">carbonic anhydrase</fullName>
        <ecNumber evidence="3">4.2.1.1</ecNumber>
    </recommendedName>
</protein>
<evidence type="ECO:0000256" key="1">
    <source>
        <dbReference type="ARBA" id="ARBA00001947"/>
    </source>
</evidence>
<dbReference type="SUPFAM" id="SSF51069">
    <property type="entry name" value="Carbonic anhydrase"/>
    <property type="match status" value="1"/>
</dbReference>
<dbReference type="EC" id="4.2.1.1" evidence="3"/>
<dbReference type="OrthoDB" id="5978072at2759"/>
<dbReference type="Gene3D" id="3.10.200.10">
    <property type="entry name" value="Alpha carbonic anhydrase"/>
    <property type="match status" value="1"/>
</dbReference>
<dbReference type="PANTHER" id="PTHR18952:SF141">
    <property type="entry name" value="CARBONIC ANHYDRASE"/>
    <property type="match status" value="1"/>
</dbReference>
<dbReference type="GO" id="GO:0008270">
    <property type="term" value="F:zinc ion binding"/>
    <property type="evidence" value="ECO:0007669"/>
    <property type="project" value="InterPro"/>
</dbReference>
<dbReference type="VEuPathDB" id="VectorBase:HLOH_064660"/>
<evidence type="ECO:0000256" key="4">
    <source>
        <dbReference type="ARBA" id="ARBA00022723"/>
    </source>
</evidence>
<evidence type="ECO:0000256" key="7">
    <source>
        <dbReference type="ARBA" id="ARBA00048348"/>
    </source>
</evidence>
<keyword evidence="4" id="KW-0479">Metal-binding</keyword>
<keyword evidence="10" id="KW-1185">Reference proteome</keyword>
<evidence type="ECO:0000256" key="3">
    <source>
        <dbReference type="ARBA" id="ARBA00012925"/>
    </source>
</evidence>
<dbReference type="InterPro" id="IPR001148">
    <property type="entry name" value="CA_dom"/>
</dbReference>
<comment type="similarity">
    <text evidence="2">Belongs to the alpha-carbonic anhydrase family.</text>
</comment>
<dbReference type="Proteomes" id="UP000821853">
    <property type="component" value="Chromosome 4"/>
</dbReference>
<accession>A0A9J6GFI9</accession>
<feature type="domain" description="Alpha-carbonic anhydrase" evidence="8">
    <location>
        <begin position="1"/>
        <end position="93"/>
    </location>
</feature>
<keyword evidence="6" id="KW-0456">Lyase</keyword>
<comment type="catalytic activity">
    <reaction evidence="7">
        <text>hydrogencarbonate + H(+) = CO2 + H2O</text>
        <dbReference type="Rhea" id="RHEA:10748"/>
        <dbReference type="ChEBI" id="CHEBI:15377"/>
        <dbReference type="ChEBI" id="CHEBI:15378"/>
        <dbReference type="ChEBI" id="CHEBI:16526"/>
        <dbReference type="ChEBI" id="CHEBI:17544"/>
        <dbReference type="EC" id="4.2.1.1"/>
    </reaction>
</comment>
<dbReference type="InterPro" id="IPR036398">
    <property type="entry name" value="CA_dom_sf"/>
</dbReference>